<feature type="non-terminal residue" evidence="2">
    <location>
        <position position="1"/>
    </location>
</feature>
<dbReference type="AlphaFoldDB" id="A0A9N9H2J2"/>
<evidence type="ECO:0000256" key="1">
    <source>
        <dbReference type="SAM" id="MobiDB-lite"/>
    </source>
</evidence>
<sequence>MADIIQNNREKTQQQSIESSIVNKINHNPSVTVFASNIRTLVDNVSKSIGKSTAVLSLSISQPTKQSFTKITYSPKSTNSHTSIPNTINSTPAKETRQPQTTPKVKSTNHKSMKIEATTSTNNPSLSTFEKTNSQFTTHTRQAIQNFPYNDPRGNPTKIITGSATGTYSRSYTTSSTSSHGKYEYIFIRKSTLKLYW</sequence>
<accession>A0A9N9H2J2</accession>
<evidence type="ECO:0000313" key="2">
    <source>
        <dbReference type="EMBL" id="CAG8651980.1"/>
    </source>
</evidence>
<feature type="compositionally biased region" description="Polar residues" evidence="1">
    <location>
        <begin position="72"/>
        <end position="106"/>
    </location>
</feature>
<dbReference type="EMBL" id="CAJVPS010009634">
    <property type="protein sequence ID" value="CAG8651980.1"/>
    <property type="molecule type" value="Genomic_DNA"/>
</dbReference>
<evidence type="ECO:0000313" key="3">
    <source>
        <dbReference type="Proteomes" id="UP000789508"/>
    </source>
</evidence>
<organism evidence="2 3">
    <name type="scientific">Ambispora leptoticha</name>
    <dbReference type="NCBI Taxonomy" id="144679"/>
    <lineage>
        <taxon>Eukaryota</taxon>
        <taxon>Fungi</taxon>
        <taxon>Fungi incertae sedis</taxon>
        <taxon>Mucoromycota</taxon>
        <taxon>Glomeromycotina</taxon>
        <taxon>Glomeromycetes</taxon>
        <taxon>Archaeosporales</taxon>
        <taxon>Ambisporaceae</taxon>
        <taxon>Ambispora</taxon>
    </lineage>
</organism>
<protein>
    <submittedName>
        <fullName evidence="2">3297_t:CDS:1</fullName>
    </submittedName>
</protein>
<keyword evidence="3" id="KW-1185">Reference proteome</keyword>
<proteinExistence type="predicted"/>
<name>A0A9N9H2J2_9GLOM</name>
<reference evidence="2" key="1">
    <citation type="submission" date="2021-06" db="EMBL/GenBank/DDBJ databases">
        <authorList>
            <person name="Kallberg Y."/>
            <person name="Tangrot J."/>
            <person name="Rosling A."/>
        </authorList>
    </citation>
    <scope>NUCLEOTIDE SEQUENCE</scope>
    <source>
        <strain evidence="2">FL130A</strain>
    </source>
</reference>
<dbReference type="Proteomes" id="UP000789508">
    <property type="component" value="Unassembled WGS sequence"/>
</dbReference>
<feature type="region of interest" description="Disordered" evidence="1">
    <location>
        <begin position="72"/>
        <end position="111"/>
    </location>
</feature>
<comment type="caution">
    <text evidence="2">The sequence shown here is derived from an EMBL/GenBank/DDBJ whole genome shotgun (WGS) entry which is preliminary data.</text>
</comment>
<gene>
    <name evidence="2" type="ORF">ALEPTO_LOCUS10044</name>
</gene>